<protein>
    <submittedName>
        <fullName evidence="1">Uncharacterized protein</fullName>
    </submittedName>
</protein>
<accession>A0A6G1HM92</accession>
<dbReference type="Proteomes" id="UP000799640">
    <property type="component" value="Unassembled WGS sequence"/>
</dbReference>
<gene>
    <name evidence="1" type="ORF">EJ06DRAFT_161305</name>
</gene>
<organism evidence="1 2">
    <name type="scientific">Trichodelitschia bisporula</name>
    <dbReference type="NCBI Taxonomy" id="703511"/>
    <lineage>
        <taxon>Eukaryota</taxon>
        <taxon>Fungi</taxon>
        <taxon>Dikarya</taxon>
        <taxon>Ascomycota</taxon>
        <taxon>Pezizomycotina</taxon>
        <taxon>Dothideomycetes</taxon>
        <taxon>Dothideomycetes incertae sedis</taxon>
        <taxon>Phaeotrichales</taxon>
        <taxon>Phaeotrichaceae</taxon>
        <taxon>Trichodelitschia</taxon>
    </lineage>
</organism>
<keyword evidence="2" id="KW-1185">Reference proteome</keyword>
<sequence length="323" mass="34896">MTTRCTAVSDSSGRSLGGHCFRTDWVPSCQASAPPLYPVPPLHPAPRIAYGRHQTPQRSSALSAPISLGSTMRMSPLSTSQSTLTSGSASFALLVTDQKHRKVLDHCIVPSRSLPATSNFTPGRLVGSIIKPFIIHSFSSPAPHILVHLGDQHHGKVSQCTSRNFTFCISSLTQTSSSHPHHFFPPSRPLPRLSASPPINSLPQSDLSSSGCILSEYPMMPASKFTAANVQISGFVRAFLGKFVDMLEYLPRCALVFNPPCLPLQRIALQLPSWATASPSAHSILLRDTRVFDGPPFRPFDLTNSTCVLVLPSQASRPAYPGH</sequence>
<name>A0A6G1HM92_9PEZI</name>
<dbReference type="EMBL" id="ML996704">
    <property type="protein sequence ID" value="KAF2397112.1"/>
    <property type="molecule type" value="Genomic_DNA"/>
</dbReference>
<dbReference type="AlphaFoldDB" id="A0A6G1HM92"/>
<proteinExistence type="predicted"/>
<evidence type="ECO:0000313" key="1">
    <source>
        <dbReference type="EMBL" id="KAF2397112.1"/>
    </source>
</evidence>
<evidence type="ECO:0000313" key="2">
    <source>
        <dbReference type="Proteomes" id="UP000799640"/>
    </source>
</evidence>
<reference evidence="1" key="1">
    <citation type="journal article" date="2020" name="Stud. Mycol.">
        <title>101 Dothideomycetes genomes: a test case for predicting lifestyles and emergence of pathogens.</title>
        <authorList>
            <person name="Haridas S."/>
            <person name="Albert R."/>
            <person name="Binder M."/>
            <person name="Bloem J."/>
            <person name="Labutti K."/>
            <person name="Salamov A."/>
            <person name="Andreopoulos B."/>
            <person name="Baker S."/>
            <person name="Barry K."/>
            <person name="Bills G."/>
            <person name="Bluhm B."/>
            <person name="Cannon C."/>
            <person name="Castanera R."/>
            <person name="Culley D."/>
            <person name="Daum C."/>
            <person name="Ezra D."/>
            <person name="Gonzalez J."/>
            <person name="Henrissat B."/>
            <person name="Kuo A."/>
            <person name="Liang C."/>
            <person name="Lipzen A."/>
            <person name="Lutzoni F."/>
            <person name="Magnuson J."/>
            <person name="Mondo S."/>
            <person name="Nolan M."/>
            <person name="Ohm R."/>
            <person name="Pangilinan J."/>
            <person name="Park H.-J."/>
            <person name="Ramirez L."/>
            <person name="Alfaro M."/>
            <person name="Sun H."/>
            <person name="Tritt A."/>
            <person name="Yoshinaga Y."/>
            <person name="Zwiers L.-H."/>
            <person name="Turgeon B."/>
            <person name="Goodwin S."/>
            <person name="Spatafora J."/>
            <person name="Crous P."/>
            <person name="Grigoriev I."/>
        </authorList>
    </citation>
    <scope>NUCLEOTIDE SEQUENCE</scope>
    <source>
        <strain evidence="1">CBS 262.69</strain>
    </source>
</reference>